<dbReference type="Proteomes" id="UP000695022">
    <property type="component" value="Unplaced"/>
</dbReference>
<feature type="chain" id="PRO_5046136719" evidence="7">
    <location>
        <begin position="31"/>
        <end position="240"/>
    </location>
</feature>
<dbReference type="Gene3D" id="1.20.1530.20">
    <property type="match status" value="1"/>
</dbReference>
<evidence type="ECO:0000256" key="7">
    <source>
        <dbReference type="SAM" id="SignalP"/>
    </source>
</evidence>
<dbReference type="InterPro" id="IPR038770">
    <property type="entry name" value="Na+/solute_symporter_sf"/>
</dbReference>
<proteinExistence type="inferred from homology"/>
<comment type="similarity">
    <text evidence="2">Belongs to the bile acid:sodium symporter (BASS) (TC 2.A.28) family.</text>
</comment>
<dbReference type="RefSeq" id="XP_014662142.1">
    <property type="nucleotide sequence ID" value="XM_014806656.1"/>
</dbReference>
<comment type="subcellular location">
    <subcellularLocation>
        <location evidence="1">Membrane</location>
        <topology evidence="1">Multi-pass membrane protein</topology>
    </subcellularLocation>
</comment>
<evidence type="ECO:0000313" key="8">
    <source>
        <dbReference type="Proteomes" id="UP000695022"/>
    </source>
</evidence>
<evidence type="ECO:0000256" key="2">
    <source>
        <dbReference type="ARBA" id="ARBA00006528"/>
    </source>
</evidence>
<keyword evidence="4" id="KW-0769">Symport</keyword>
<dbReference type="PANTHER" id="PTHR10361:SF28">
    <property type="entry name" value="P3 PROTEIN-RELATED"/>
    <property type="match status" value="1"/>
</dbReference>
<evidence type="ECO:0000256" key="5">
    <source>
        <dbReference type="ARBA" id="ARBA00022989"/>
    </source>
</evidence>
<dbReference type="Pfam" id="PF01758">
    <property type="entry name" value="SBF"/>
    <property type="match status" value="1"/>
</dbReference>
<evidence type="ECO:0000256" key="4">
    <source>
        <dbReference type="ARBA" id="ARBA00022847"/>
    </source>
</evidence>
<protein>
    <submittedName>
        <fullName evidence="9">Uncharacterized protein LOC106805160</fullName>
    </submittedName>
</protein>
<evidence type="ECO:0000256" key="1">
    <source>
        <dbReference type="ARBA" id="ARBA00004141"/>
    </source>
</evidence>
<dbReference type="GeneID" id="106805160"/>
<accession>A0ABM1DQC1</accession>
<dbReference type="InterPro" id="IPR004710">
    <property type="entry name" value="Bilac:Na_transpt"/>
</dbReference>
<evidence type="ECO:0000256" key="3">
    <source>
        <dbReference type="ARBA" id="ARBA00022692"/>
    </source>
</evidence>
<dbReference type="InterPro" id="IPR002657">
    <property type="entry name" value="BilAc:Na_symport/Acr3"/>
</dbReference>
<reference evidence="9" key="1">
    <citation type="submission" date="2025-08" db="UniProtKB">
        <authorList>
            <consortium name="RefSeq"/>
        </authorList>
    </citation>
    <scope>IDENTIFICATION</scope>
</reference>
<keyword evidence="7" id="KW-0732">Signal</keyword>
<keyword evidence="4" id="KW-0813">Transport</keyword>
<feature type="signal peptide" evidence="7">
    <location>
        <begin position="1"/>
        <end position="30"/>
    </location>
</feature>
<evidence type="ECO:0000256" key="6">
    <source>
        <dbReference type="ARBA" id="ARBA00023136"/>
    </source>
</evidence>
<evidence type="ECO:0000313" key="9">
    <source>
        <dbReference type="RefSeq" id="XP_014662142.1"/>
    </source>
</evidence>
<name>A0ABM1DQC1_PRICU</name>
<organism evidence="8 9">
    <name type="scientific">Priapulus caudatus</name>
    <name type="common">Priapulid worm</name>
    <dbReference type="NCBI Taxonomy" id="37621"/>
    <lineage>
        <taxon>Eukaryota</taxon>
        <taxon>Metazoa</taxon>
        <taxon>Ecdysozoa</taxon>
        <taxon>Scalidophora</taxon>
        <taxon>Priapulida</taxon>
        <taxon>Priapulimorpha</taxon>
        <taxon>Priapulimorphida</taxon>
        <taxon>Priapulidae</taxon>
        <taxon>Priapulus</taxon>
    </lineage>
</organism>
<dbReference type="PANTHER" id="PTHR10361">
    <property type="entry name" value="SODIUM-BILE ACID COTRANSPORTER"/>
    <property type="match status" value="1"/>
</dbReference>
<keyword evidence="8" id="KW-1185">Reference proteome</keyword>
<keyword evidence="6" id="KW-0472">Membrane</keyword>
<dbReference type="PROSITE" id="PS51257">
    <property type="entry name" value="PROKAR_LIPOPROTEIN"/>
    <property type="match status" value="1"/>
</dbReference>
<keyword evidence="5" id="KW-1133">Transmembrane helix</keyword>
<gene>
    <name evidence="9" type="primary">LOC106805160</name>
</gene>
<sequence>MATPHRAGGGMTLLFASILILGCCCRDTEGFIVDVVVRPSTLCLNVPQLVSYDVTASLAGLNLSACALRVEASDGIIAADASVVRIDDCDADLVNVSGNVSVTALRVGHAHLVFCVGDGNVTRACVGAATLPCITCNEAIQRAFQIIIQAFLVAHTVGFGVKLEFHAVRDLLRSNPAAPLVGLFCQIVIMPLVAFGLAHAFRIDPSQNPSAASARASPSGGISNGWCLLLGGDVLLSASH</sequence>
<keyword evidence="3" id="KW-0812">Transmembrane</keyword>